<feature type="region of interest" description="Disordered" evidence="1">
    <location>
        <begin position="1"/>
        <end position="31"/>
    </location>
</feature>
<feature type="compositionally biased region" description="Polar residues" evidence="1">
    <location>
        <begin position="290"/>
        <end position="324"/>
    </location>
</feature>
<dbReference type="AlphaFoldDB" id="A0A0N1PEV9"/>
<dbReference type="Proteomes" id="UP000038009">
    <property type="component" value="Unassembled WGS sequence"/>
</dbReference>
<evidence type="ECO:0000256" key="1">
    <source>
        <dbReference type="SAM" id="MobiDB-lite"/>
    </source>
</evidence>
<dbReference type="VEuPathDB" id="TriTrypDB:Lsey_0023_0050"/>
<evidence type="ECO:0000313" key="3">
    <source>
        <dbReference type="Proteomes" id="UP000038009"/>
    </source>
</evidence>
<feature type="region of interest" description="Disordered" evidence="1">
    <location>
        <begin position="198"/>
        <end position="222"/>
    </location>
</feature>
<evidence type="ECO:0000313" key="2">
    <source>
        <dbReference type="EMBL" id="KPI89448.1"/>
    </source>
</evidence>
<comment type="caution">
    <text evidence="2">The sequence shown here is derived from an EMBL/GenBank/DDBJ whole genome shotgun (WGS) entry which is preliminary data.</text>
</comment>
<feature type="compositionally biased region" description="Low complexity" evidence="1">
    <location>
        <begin position="16"/>
        <end position="25"/>
    </location>
</feature>
<sequence>MYSPTFGRDATQAWGAASSPSPAAAVDRFRSPRDDAPVYDPLLWKGTDNSYISTLASHVMTHQPLPAPGFGSAGQGKPAASSLDKFLTSSWAQSPEEEAAERLSRFHADYNFKPTTLVGRVMQFISSTIFPWWHEGVKPTDVGALSTNELIHLMQLALAAGEVERSAMLARELSRRKLALQMQALPTNLGSLAGFEVQGNRPVAPPPPASPTPQPVGAADYGGFVPRREQQQPWSRLSESLGVSPGRAALWTQQRSDYSALLNRDYANASRSISVNRTAPGDGDAPHRQQMPSVSAATSQCMSDVSVSSLRGSEGDSTWLSGSRWSGRWAPPSFSGPY</sequence>
<name>A0A0N1PEV9_LEPSE</name>
<keyword evidence="3" id="KW-1185">Reference proteome</keyword>
<protein>
    <submittedName>
        <fullName evidence="2">Uncharacterized protein</fullName>
    </submittedName>
</protein>
<proteinExistence type="predicted"/>
<feature type="compositionally biased region" description="Pro residues" evidence="1">
    <location>
        <begin position="203"/>
        <end position="214"/>
    </location>
</feature>
<reference evidence="2 3" key="1">
    <citation type="journal article" date="2015" name="PLoS Pathog.">
        <title>Leptomonas seymouri: Adaptations to the Dixenous Life Cycle Analyzed by Genome Sequencing, Transcriptome Profiling and Co-infection with Leishmania donovani.</title>
        <authorList>
            <person name="Kraeva N."/>
            <person name="Butenko A."/>
            <person name="Hlavacova J."/>
            <person name="Kostygov A."/>
            <person name="Myskova J."/>
            <person name="Grybchuk D."/>
            <person name="Lestinova T."/>
            <person name="Votypka J."/>
            <person name="Volf P."/>
            <person name="Opperdoes F."/>
            <person name="Flegontov P."/>
            <person name="Lukes J."/>
            <person name="Yurchenko V."/>
        </authorList>
    </citation>
    <scope>NUCLEOTIDE SEQUENCE [LARGE SCALE GENOMIC DNA]</scope>
    <source>
        <strain evidence="2 3">ATCC 30220</strain>
    </source>
</reference>
<feature type="region of interest" description="Disordered" evidence="1">
    <location>
        <begin position="273"/>
        <end position="338"/>
    </location>
</feature>
<organism evidence="2 3">
    <name type="scientific">Leptomonas seymouri</name>
    <dbReference type="NCBI Taxonomy" id="5684"/>
    <lineage>
        <taxon>Eukaryota</taxon>
        <taxon>Discoba</taxon>
        <taxon>Euglenozoa</taxon>
        <taxon>Kinetoplastea</taxon>
        <taxon>Metakinetoplastina</taxon>
        <taxon>Trypanosomatida</taxon>
        <taxon>Trypanosomatidae</taxon>
        <taxon>Leishmaniinae</taxon>
        <taxon>Leptomonas</taxon>
    </lineage>
</organism>
<dbReference type="EMBL" id="LJSK01000023">
    <property type="protein sequence ID" value="KPI89448.1"/>
    <property type="molecule type" value="Genomic_DNA"/>
</dbReference>
<dbReference type="OMA" id="PQLYARW"/>
<dbReference type="OrthoDB" id="244803at2759"/>
<gene>
    <name evidence="2" type="ORF">ABL78_1412</name>
</gene>
<accession>A0A0N1PEV9</accession>